<accession>A0A1F6CLC7</accession>
<evidence type="ECO:0008006" key="3">
    <source>
        <dbReference type="Google" id="ProtNLM"/>
    </source>
</evidence>
<reference evidence="1 2" key="1">
    <citation type="journal article" date="2016" name="Nat. Commun.">
        <title>Thousands of microbial genomes shed light on interconnected biogeochemical processes in an aquifer system.</title>
        <authorList>
            <person name="Anantharaman K."/>
            <person name="Brown C.T."/>
            <person name="Hug L.A."/>
            <person name="Sharon I."/>
            <person name="Castelle C.J."/>
            <person name="Probst A.J."/>
            <person name="Thomas B.C."/>
            <person name="Singh A."/>
            <person name="Wilkins M.J."/>
            <person name="Karaoz U."/>
            <person name="Brodie E.L."/>
            <person name="Williams K.H."/>
            <person name="Hubbard S.S."/>
            <person name="Banfield J.F."/>
        </authorList>
    </citation>
    <scope>NUCLEOTIDE SEQUENCE [LARGE SCALE GENOMIC DNA]</scope>
    <source>
        <strain evidence="2">RIFCSPLOWO2_12_FULL_64_10</strain>
    </source>
</reference>
<evidence type="ECO:0000313" key="1">
    <source>
        <dbReference type="EMBL" id="OGG49781.1"/>
    </source>
</evidence>
<dbReference type="InterPro" id="IPR049389">
    <property type="entry name" value="TTHA0281-like"/>
</dbReference>
<dbReference type="SUPFAM" id="SSF143100">
    <property type="entry name" value="TTHA1013/TTHA0281-like"/>
    <property type="match status" value="1"/>
</dbReference>
<dbReference type="AlphaFoldDB" id="A0A1F6CLC7"/>
<name>A0A1F6CLC7_HANXR</name>
<dbReference type="Proteomes" id="UP000178606">
    <property type="component" value="Unassembled WGS sequence"/>
</dbReference>
<dbReference type="EMBL" id="MFKF01000223">
    <property type="protein sequence ID" value="OGG49781.1"/>
    <property type="molecule type" value="Genomic_DNA"/>
</dbReference>
<dbReference type="InterPro" id="IPR035069">
    <property type="entry name" value="TTHA1013/TTHA0281-like"/>
</dbReference>
<protein>
    <recommendedName>
        <fullName evidence="3">Antitoxin HicB</fullName>
    </recommendedName>
</protein>
<organism evidence="1 2">
    <name type="scientific">Handelsmanbacteria sp. (strain RIFCSPLOWO2_12_FULL_64_10)</name>
    <dbReference type="NCBI Taxonomy" id="1817868"/>
    <lineage>
        <taxon>Bacteria</taxon>
        <taxon>Candidatus Handelsmaniibacteriota</taxon>
    </lineage>
</organism>
<comment type="caution">
    <text evidence="1">The sequence shown here is derived from an EMBL/GenBank/DDBJ whole genome shotgun (WGS) entry which is preliminary data.</text>
</comment>
<evidence type="ECO:0000313" key="2">
    <source>
        <dbReference type="Proteomes" id="UP000178606"/>
    </source>
</evidence>
<sequence>MLTSYIRAAMRRAKYEILSDDGSFYGEIPGFQGVYANTETLEACREELEEVLEEWILFRVSRNLSLPVGS</sequence>
<dbReference type="Gene3D" id="3.30.160.250">
    <property type="match status" value="1"/>
</dbReference>
<dbReference type="Pfam" id="PF21748">
    <property type="entry name" value="UPF0150"/>
    <property type="match status" value="1"/>
</dbReference>
<gene>
    <name evidence="1" type="ORF">A3F84_23200</name>
</gene>
<proteinExistence type="predicted"/>